<comment type="cofactor">
    <cofactor evidence="2">
        <name>Fe cation</name>
        <dbReference type="ChEBI" id="CHEBI:24875"/>
    </cofactor>
    <text evidence="2">Binds 1 Fe cation per subunit.</text>
</comment>
<comment type="caution">
    <text evidence="6">The sequence shown here is derived from an EMBL/GenBank/DDBJ whole genome shotgun (WGS) entry which is preliminary data.</text>
</comment>
<dbReference type="Pfam" id="PF02678">
    <property type="entry name" value="Pirin"/>
    <property type="match status" value="1"/>
</dbReference>
<evidence type="ECO:0000313" key="7">
    <source>
        <dbReference type="Proteomes" id="UP000196102"/>
    </source>
</evidence>
<proteinExistence type="inferred from homology"/>
<dbReference type="Proteomes" id="UP000196102">
    <property type="component" value="Unassembled WGS sequence"/>
</dbReference>
<dbReference type="RefSeq" id="WP_303686578.1">
    <property type="nucleotide sequence ID" value="NZ_CAJXYO010000078.1"/>
</dbReference>
<dbReference type="SUPFAM" id="SSF51182">
    <property type="entry name" value="RmlC-like cupins"/>
    <property type="match status" value="1"/>
</dbReference>
<accession>A0A1Z8AZG4</accession>
<dbReference type="PIRSF" id="PIRSF006232">
    <property type="entry name" value="Pirin"/>
    <property type="match status" value="1"/>
</dbReference>
<comment type="similarity">
    <text evidence="1 3">Belongs to the pirin family.</text>
</comment>
<evidence type="ECO:0000256" key="1">
    <source>
        <dbReference type="ARBA" id="ARBA00008416"/>
    </source>
</evidence>
<feature type="binding site" evidence="2">
    <location>
        <position position="58"/>
    </location>
    <ligand>
        <name>Fe cation</name>
        <dbReference type="ChEBI" id="CHEBI:24875"/>
    </ligand>
</feature>
<evidence type="ECO:0000259" key="5">
    <source>
        <dbReference type="Pfam" id="PF17954"/>
    </source>
</evidence>
<gene>
    <name evidence="6" type="ORF">A9Q93_06425</name>
</gene>
<evidence type="ECO:0000256" key="2">
    <source>
        <dbReference type="PIRSR" id="PIRSR006232-1"/>
    </source>
</evidence>
<dbReference type="PANTHER" id="PTHR43212:SF3">
    <property type="entry name" value="QUERCETIN 2,3-DIOXYGENASE"/>
    <property type="match status" value="1"/>
</dbReference>
<dbReference type="EMBL" id="MAAX01000104">
    <property type="protein sequence ID" value="OUS15712.1"/>
    <property type="molecule type" value="Genomic_DNA"/>
</dbReference>
<sequence length="237" mass="26397">MKTVLHKSDSRGHANHGWLNSYHTFSFAGYHNPERMSFGVLRVLNDDTVAGAMGFGAHPHANMEIISIPLSGDLEHQDSTGRKAIIKNGDIQVMSAGTGITHSEKNASQNEEVKFLQIWVIPNKQNVEPRYDQITLDPASRKNQLEQVVSPSPDDAGVWIHQDAWFHLGIIDKDISIPYTVKKQGNGVYIFVINGSFKIGEQLLEKRDGLGIWDTSSFNFTALEEDSEILVMEVPLS</sequence>
<dbReference type="InterPro" id="IPR003829">
    <property type="entry name" value="Pirin_N_dom"/>
</dbReference>
<keyword evidence="2" id="KW-0479">Metal-binding</keyword>
<reference evidence="7" key="1">
    <citation type="journal article" date="2017" name="Proc. Natl. Acad. Sci. U.S.A.">
        <title>Simulation of Deepwater Horizon oil plume reveals substrate specialization within a complex community of hydrocarbon-degraders.</title>
        <authorList>
            <person name="Hu P."/>
            <person name="Dubinsky E.A."/>
            <person name="Probst A.J."/>
            <person name="Wang J."/>
            <person name="Sieber C.M.K."/>
            <person name="Tom L.M."/>
            <person name="Gardinali P."/>
            <person name="Banfield J.F."/>
            <person name="Atlas R.M."/>
            <person name="Andersen G.L."/>
        </authorList>
    </citation>
    <scope>NUCLEOTIDE SEQUENCE [LARGE SCALE GENOMIC DNA]</scope>
</reference>
<evidence type="ECO:0000259" key="4">
    <source>
        <dbReference type="Pfam" id="PF02678"/>
    </source>
</evidence>
<evidence type="ECO:0000256" key="3">
    <source>
        <dbReference type="RuleBase" id="RU003457"/>
    </source>
</evidence>
<feature type="binding site" evidence="2">
    <location>
        <position position="104"/>
    </location>
    <ligand>
        <name>Fe cation</name>
        <dbReference type="ChEBI" id="CHEBI:24875"/>
    </ligand>
</feature>
<dbReference type="AlphaFoldDB" id="A0A1Z8AZG4"/>
<dbReference type="PANTHER" id="PTHR43212">
    <property type="entry name" value="QUERCETIN 2,3-DIOXYGENASE"/>
    <property type="match status" value="1"/>
</dbReference>
<evidence type="ECO:0008006" key="8">
    <source>
        <dbReference type="Google" id="ProtNLM"/>
    </source>
</evidence>
<organism evidence="6 7">
    <name type="scientific">Nonlabens dokdonensis</name>
    <dbReference type="NCBI Taxonomy" id="328515"/>
    <lineage>
        <taxon>Bacteria</taxon>
        <taxon>Pseudomonadati</taxon>
        <taxon>Bacteroidota</taxon>
        <taxon>Flavobacteriia</taxon>
        <taxon>Flavobacteriales</taxon>
        <taxon>Flavobacteriaceae</taxon>
        <taxon>Nonlabens</taxon>
    </lineage>
</organism>
<dbReference type="InterPro" id="IPR012093">
    <property type="entry name" value="Pirin"/>
</dbReference>
<keyword evidence="2" id="KW-0408">Iron</keyword>
<dbReference type="GO" id="GO:0046872">
    <property type="term" value="F:metal ion binding"/>
    <property type="evidence" value="ECO:0007669"/>
    <property type="project" value="UniProtKB-KW"/>
</dbReference>
<dbReference type="Pfam" id="PF17954">
    <property type="entry name" value="Pirin_C_2"/>
    <property type="match status" value="1"/>
</dbReference>
<evidence type="ECO:0000313" key="6">
    <source>
        <dbReference type="EMBL" id="OUS15712.1"/>
    </source>
</evidence>
<feature type="binding site" evidence="2">
    <location>
        <position position="60"/>
    </location>
    <ligand>
        <name>Fe cation</name>
        <dbReference type="ChEBI" id="CHEBI:24875"/>
    </ligand>
</feature>
<protein>
    <recommendedName>
        <fullName evidence="8">Pirin family protein</fullName>
    </recommendedName>
</protein>
<name>A0A1Z8AZG4_9FLAO</name>
<dbReference type="InterPro" id="IPR011051">
    <property type="entry name" value="RmlC_Cupin_sf"/>
</dbReference>
<dbReference type="InterPro" id="IPR041602">
    <property type="entry name" value="Quercetinase_C"/>
</dbReference>
<feature type="domain" description="Pirin N-terminal" evidence="4">
    <location>
        <begin position="10"/>
        <end position="120"/>
    </location>
</feature>
<feature type="domain" description="Quercetin 2,3-dioxygenase C-terminal cupin" evidence="5">
    <location>
        <begin position="148"/>
        <end position="234"/>
    </location>
</feature>
<dbReference type="Gene3D" id="2.60.120.10">
    <property type="entry name" value="Jelly Rolls"/>
    <property type="match status" value="2"/>
</dbReference>
<dbReference type="InterPro" id="IPR014710">
    <property type="entry name" value="RmlC-like_jellyroll"/>
</dbReference>
<dbReference type="CDD" id="cd02910">
    <property type="entry name" value="cupin_Yhhw_N"/>
    <property type="match status" value="1"/>
</dbReference>
<feature type="binding site" evidence="2">
    <location>
        <position position="102"/>
    </location>
    <ligand>
        <name>Fe cation</name>
        <dbReference type="ChEBI" id="CHEBI:24875"/>
    </ligand>
</feature>